<dbReference type="CDD" id="cd10910">
    <property type="entry name" value="PIN_limkain_b1_N_like"/>
    <property type="match status" value="1"/>
</dbReference>
<proteinExistence type="predicted"/>
<accession>A0ABM0UZE3</accession>
<dbReference type="RefSeq" id="XP_010448539.1">
    <property type="nucleotide sequence ID" value="XM_010450237.2"/>
</dbReference>
<feature type="domain" description="NYN" evidence="1">
    <location>
        <begin position="22"/>
        <end position="122"/>
    </location>
</feature>
<name>A0ABM0UZE3_CAMSA</name>
<dbReference type="PANTHER" id="PTHR14379:SF7">
    <property type="entry name" value="ENDONUCLEASE OR GLYCOSYL HYDROLASE-RELATED"/>
    <property type="match status" value="1"/>
</dbReference>
<dbReference type="InterPro" id="IPR021139">
    <property type="entry name" value="NYN"/>
</dbReference>
<dbReference type="GeneID" id="104730986"/>
<gene>
    <name evidence="3" type="primary">LOC104730986</name>
</gene>
<keyword evidence="2" id="KW-1185">Reference proteome</keyword>
<evidence type="ECO:0000259" key="1">
    <source>
        <dbReference type="Pfam" id="PF01936"/>
    </source>
</evidence>
<evidence type="ECO:0000313" key="2">
    <source>
        <dbReference type="Proteomes" id="UP000694864"/>
    </source>
</evidence>
<dbReference type="Pfam" id="PF01936">
    <property type="entry name" value="NYN"/>
    <property type="match status" value="1"/>
</dbReference>
<protein>
    <submittedName>
        <fullName evidence="3">Uncharacterized protein LOC104730986</fullName>
    </submittedName>
</protein>
<reference evidence="3" key="2">
    <citation type="submission" date="2025-08" db="UniProtKB">
        <authorList>
            <consortium name="RefSeq"/>
        </authorList>
    </citation>
    <scope>IDENTIFICATION</scope>
    <source>
        <tissue evidence="3">Leaf</tissue>
    </source>
</reference>
<evidence type="ECO:0000313" key="3">
    <source>
        <dbReference type="RefSeq" id="XP_010448539.1"/>
    </source>
</evidence>
<reference evidence="2" key="1">
    <citation type="journal article" date="2014" name="Nat. Commun.">
        <title>The emerging biofuel crop Camelina sativa retains a highly undifferentiated hexaploid genome structure.</title>
        <authorList>
            <person name="Kagale S."/>
            <person name="Koh C."/>
            <person name="Nixon J."/>
            <person name="Bollina V."/>
            <person name="Clarke W.E."/>
            <person name="Tuteja R."/>
            <person name="Spillane C."/>
            <person name="Robinson S.J."/>
            <person name="Links M.G."/>
            <person name="Clarke C."/>
            <person name="Higgins E.E."/>
            <person name="Huebert T."/>
            <person name="Sharpe A.G."/>
            <person name="Parkin I.A."/>
        </authorList>
    </citation>
    <scope>NUCLEOTIDE SEQUENCE [LARGE SCALE GENOMIC DNA]</scope>
    <source>
        <strain evidence="2">cv. DH55</strain>
    </source>
</reference>
<dbReference type="InterPro" id="IPR024768">
    <property type="entry name" value="Marf1"/>
</dbReference>
<dbReference type="PANTHER" id="PTHR14379">
    <property type="entry name" value="LIMKAIN B LKAP"/>
    <property type="match status" value="1"/>
</dbReference>
<dbReference type="Proteomes" id="UP000694864">
    <property type="component" value="Chromosome 12"/>
</dbReference>
<organism evidence="2 3">
    <name type="scientific">Camelina sativa</name>
    <name type="common">False flax</name>
    <name type="synonym">Myagrum sativum</name>
    <dbReference type="NCBI Taxonomy" id="90675"/>
    <lineage>
        <taxon>Eukaryota</taxon>
        <taxon>Viridiplantae</taxon>
        <taxon>Streptophyta</taxon>
        <taxon>Embryophyta</taxon>
        <taxon>Tracheophyta</taxon>
        <taxon>Spermatophyta</taxon>
        <taxon>Magnoliopsida</taxon>
        <taxon>eudicotyledons</taxon>
        <taxon>Gunneridae</taxon>
        <taxon>Pentapetalae</taxon>
        <taxon>rosids</taxon>
        <taxon>malvids</taxon>
        <taxon>Brassicales</taxon>
        <taxon>Brassicaceae</taxon>
        <taxon>Camelineae</taxon>
        <taxon>Camelina</taxon>
    </lineage>
</organism>
<sequence length="132" mass="15365">MSNLDEATYKNLYPLRFYKDGKTRVFWDVEDYPIPDGLDPASIYQRMKEAVKKHGCDAEVTIHAYAENNTFSDELRRQFCDAGFKVEVFTEGDKYVRHCAMYADVMIWTLENPKPSNLVVLANIMEDDFGYI</sequence>